<dbReference type="SUPFAM" id="SSF48576">
    <property type="entry name" value="Terpenoid synthases"/>
    <property type="match status" value="1"/>
</dbReference>
<organism evidence="4 5">
    <name type="scientific">Cucurbita maxima</name>
    <name type="common">Pumpkin</name>
    <name type="synonym">Winter squash</name>
    <dbReference type="NCBI Taxonomy" id="3661"/>
    <lineage>
        <taxon>Eukaryota</taxon>
        <taxon>Viridiplantae</taxon>
        <taxon>Streptophyta</taxon>
        <taxon>Embryophyta</taxon>
        <taxon>Tracheophyta</taxon>
        <taxon>Spermatophyta</taxon>
        <taxon>Magnoliopsida</taxon>
        <taxon>eudicotyledons</taxon>
        <taxon>Gunneridae</taxon>
        <taxon>Pentapetalae</taxon>
        <taxon>rosids</taxon>
        <taxon>fabids</taxon>
        <taxon>Cucurbitales</taxon>
        <taxon>Cucurbitaceae</taxon>
        <taxon>Cucurbiteae</taxon>
        <taxon>Cucurbita</taxon>
    </lineage>
</organism>
<keyword evidence="4" id="KW-1185">Reference proteome</keyword>
<dbReference type="OrthoDB" id="1923994at2759"/>
<dbReference type="InterPro" id="IPR008949">
    <property type="entry name" value="Isoprenoid_synthase_dom_sf"/>
</dbReference>
<comment type="cofactor">
    <cofactor evidence="1">
        <name>Mg(2+)</name>
        <dbReference type="ChEBI" id="CHEBI:18420"/>
    </cofactor>
</comment>
<keyword evidence="3" id="KW-0460">Magnesium</keyword>
<sequence length="304" mass="33250">MAISLNLLQLHGNPSLPKFPNSNWLRPAVYFRAPMRATVVMSQITPSYWAAINEDIEEHLRRIIIAKDPPVVYEPLGHFVFSAPRNSAAAMCIAACEFVGGHRDQAMAAATALQLIYAATYTREYPPLTARGSSNAAMVDRVYAPNIQLLTGVGIAPIGFEILAGSCDLSESGSDRVRRVMGEMARAMGSEGWIGGQFKELEEVTAAAEAEEVIEKTEGELHARGGACGAILGSGSEEEIEKMRKYGRIVGMVKGLSKKVFGGKENERKREKIKELKALAFKELEGFKGEKVDQMCNFFDFEGL</sequence>
<evidence type="ECO:0000256" key="3">
    <source>
        <dbReference type="ARBA" id="ARBA00022842"/>
    </source>
</evidence>
<protein>
    <submittedName>
        <fullName evidence="5">Heterodimeric geranylgeranyl pyrophosphate synthase small subunit, chloroplastic-like</fullName>
    </submittedName>
</protein>
<name>A0A6J1IK44_CUCMA</name>
<proteinExistence type="predicted"/>
<evidence type="ECO:0000256" key="1">
    <source>
        <dbReference type="ARBA" id="ARBA00001946"/>
    </source>
</evidence>
<dbReference type="PANTHER" id="PTHR43281">
    <property type="entry name" value="FARNESYL DIPHOSPHATE SYNTHASE"/>
    <property type="match status" value="1"/>
</dbReference>
<dbReference type="AlphaFoldDB" id="A0A6J1IK44"/>
<dbReference type="KEGG" id="cmax:111475905"/>
<keyword evidence="2" id="KW-0479">Metal-binding</keyword>
<dbReference type="Gene3D" id="1.10.600.10">
    <property type="entry name" value="Farnesyl Diphosphate Synthase"/>
    <property type="match status" value="1"/>
</dbReference>
<dbReference type="GeneID" id="111475905"/>
<evidence type="ECO:0000313" key="5">
    <source>
        <dbReference type="RefSeq" id="XP_022975728.1"/>
    </source>
</evidence>
<dbReference type="Proteomes" id="UP000504608">
    <property type="component" value="Unplaced"/>
</dbReference>
<dbReference type="RefSeq" id="XP_022975728.1">
    <property type="nucleotide sequence ID" value="XM_023119960.1"/>
</dbReference>
<accession>A0A6J1IK44</accession>
<evidence type="ECO:0000313" key="4">
    <source>
        <dbReference type="Proteomes" id="UP000504608"/>
    </source>
</evidence>
<dbReference type="PANTHER" id="PTHR43281:SF6">
    <property type="entry name" value="HETERODIMERIC GERANYLGERANYL PYROPHOSPHATE SYNTHASE SMALL SUBUNIT, CHLOROPLASTIC-LIKE"/>
    <property type="match status" value="1"/>
</dbReference>
<evidence type="ECO:0000256" key="2">
    <source>
        <dbReference type="ARBA" id="ARBA00022723"/>
    </source>
</evidence>
<dbReference type="GO" id="GO:0004659">
    <property type="term" value="F:prenyltransferase activity"/>
    <property type="evidence" value="ECO:0007669"/>
    <property type="project" value="TreeGrafter"/>
</dbReference>
<gene>
    <name evidence="5" type="primary">LOC111475905</name>
</gene>
<reference evidence="5" key="1">
    <citation type="submission" date="2025-08" db="UniProtKB">
        <authorList>
            <consortium name="RefSeq"/>
        </authorList>
    </citation>
    <scope>IDENTIFICATION</scope>
    <source>
        <tissue evidence="5">Young leaves</tissue>
    </source>
</reference>
<dbReference type="GO" id="GO:0046872">
    <property type="term" value="F:metal ion binding"/>
    <property type="evidence" value="ECO:0007669"/>
    <property type="project" value="UniProtKB-KW"/>
</dbReference>